<evidence type="ECO:0000313" key="2">
    <source>
        <dbReference type="EMBL" id="OWZ19013.1"/>
    </source>
</evidence>
<organism evidence="2 3">
    <name type="scientific">Phytophthora megakarya</name>
    <dbReference type="NCBI Taxonomy" id="4795"/>
    <lineage>
        <taxon>Eukaryota</taxon>
        <taxon>Sar</taxon>
        <taxon>Stramenopiles</taxon>
        <taxon>Oomycota</taxon>
        <taxon>Peronosporomycetes</taxon>
        <taxon>Peronosporales</taxon>
        <taxon>Peronosporaceae</taxon>
        <taxon>Phytophthora</taxon>
    </lineage>
</organism>
<dbReference type="EMBL" id="NBNE01000501">
    <property type="protein sequence ID" value="OWZ19013.1"/>
    <property type="molecule type" value="Genomic_DNA"/>
</dbReference>
<protein>
    <submittedName>
        <fullName evidence="2">Uncharacterized protein</fullName>
    </submittedName>
</protein>
<dbReference type="STRING" id="4795.A0A225WN10"/>
<evidence type="ECO:0000313" key="3">
    <source>
        <dbReference type="Proteomes" id="UP000198211"/>
    </source>
</evidence>
<feature type="region of interest" description="Disordered" evidence="1">
    <location>
        <begin position="30"/>
        <end position="124"/>
    </location>
</feature>
<dbReference type="OrthoDB" id="146628at2759"/>
<dbReference type="AlphaFoldDB" id="A0A225WN10"/>
<dbReference type="Proteomes" id="UP000198211">
    <property type="component" value="Unassembled WGS sequence"/>
</dbReference>
<feature type="compositionally biased region" description="Low complexity" evidence="1">
    <location>
        <begin position="30"/>
        <end position="54"/>
    </location>
</feature>
<keyword evidence="3" id="KW-1185">Reference proteome</keyword>
<reference evidence="3" key="1">
    <citation type="submission" date="2017-03" db="EMBL/GenBank/DDBJ databases">
        <title>Phytopthora megakarya and P. palmivora, two closely related causual agents of cacao black pod achieved similar genome size and gene model numbers by different mechanisms.</title>
        <authorList>
            <person name="Ali S."/>
            <person name="Shao J."/>
            <person name="Larry D.J."/>
            <person name="Kronmiller B."/>
            <person name="Shen D."/>
            <person name="Strem M.D."/>
            <person name="Melnick R.L."/>
            <person name="Guiltinan M.J."/>
            <person name="Tyler B.M."/>
            <person name="Meinhardt L.W."/>
            <person name="Bailey B.A."/>
        </authorList>
    </citation>
    <scope>NUCLEOTIDE SEQUENCE [LARGE SCALE GENOMIC DNA]</scope>
    <source>
        <strain evidence="3">zdho120</strain>
    </source>
</reference>
<sequence length="161" mass="16920">MLHLDHVDFEALLEQKKADEKVAKLKAAAKAARRGSSTAAAKPKAATKATQAVKTKAKSSVKNKTAAKATQRQTANASEDVNYAKPTEASQAFVTFESDAENDDGDNKDSAGEGVEANDVRLPVPPEMRFDADLVTAIGGMTNIAADEVSDAILTKMGQDG</sequence>
<evidence type="ECO:0000256" key="1">
    <source>
        <dbReference type="SAM" id="MobiDB-lite"/>
    </source>
</evidence>
<accession>A0A225WN10</accession>
<name>A0A225WN10_9STRA</name>
<comment type="caution">
    <text evidence="2">The sequence shown here is derived from an EMBL/GenBank/DDBJ whole genome shotgun (WGS) entry which is preliminary data.</text>
</comment>
<gene>
    <name evidence="2" type="ORF">PHMEG_0006801</name>
</gene>
<feature type="compositionally biased region" description="Low complexity" evidence="1">
    <location>
        <begin position="62"/>
        <end position="77"/>
    </location>
</feature>
<proteinExistence type="predicted"/>